<comment type="caution">
    <text evidence="1">The sequence shown here is derived from an EMBL/GenBank/DDBJ whole genome shotgun (WGS) entry which is preliminary data.</text>
</comment>
<gene>
    <name evidence="1" type="ORF">SDC9_204233</name>
</gene>
<accession>A0A645JAK5</accession>
<dbReference type="AlphaFoldDB" id="A0A645JAK5"/>
<protein>
    <submittedName>
        <fullName evidence="1">Uncharacterized protein</fullName>
    </submittedName>
</protein>
<dbReference type="EMBL" id="VSSQ01127002">
    <property type="protein sequence ID" value="MPN56543.1"/>
    <property type="molecule type" value="Genomic_DNA"/>
</dbReference>
<organism evidence="1">
    <name type="scientific">bioreactor metagenome</name>
    <dbReference type="NCBI Taxonomy" id="1076179"/>
    <lineage>
        <taxon>unclassified sequences</taxon>
        <taxon>metagenomes</taxon>
        <taxon>ecological metagenomes</taxon>
    </lineage>
</organism>
<proteinExistence type="predicted"/>
<name>A0A645JAK5_9ZZZZ</name>
<reference evidence="1" key="1">
    <citation type="submission" date="2019-08" db="EMBL/GenBank/DDBJ databases">
        <authorList>
            <person name="Kucharzyk K."/>
            <person name="Murdoch R.W."/>
            <person name="Higgins S."/>
            <person name="Loffler F."/>
        </authorList>
    </citation>
    <scope>NUCLEOTIDE SEQUENCE</scope>
</reference>
<evidence type="ECO:0000313" key="1">
    <source>
        <dbReference type="EMBL" id="MPN56543.1"/>
    </source>
</evidence>
<sequence length="104" mass="10824">MLFELGDDLAAQRLAVGGEAFVVVLGETHGELVGDQSAVAGDDLGLGIELTLQAGGDLHRLHVALERAGEGAADGALQLPLEAVEDSHLQFLPADCTWVSHLRS</sequence>